<evidence type="ECO:0000313" key="2">
    <source>
        <dbReference type="EMBL" id="OIQ98912.1"/>
    </source>
</evidence>
<dbReference type="PANTHER" id="PTHR30296:SF0">
    <property type="entry name" value="LACTATE UTILIZATION PROTEIN A"/>
    <property type="match status" value="1"/>
</dbReference>
<dbReference type="AlphaFoldDB" id="A0A1J5RRJ5"/>
<protein>
    <submittedName>
        <fullName evidence="2">Lactate utilization protein A</fullName>
    </submittedName>
</protein>
<gene>
    <name evidence="2" type="primary">lutA_13</name>
    <name evidence="2" type="ORF">GALL_190070</name>
</gene>
<dbReference type="EMBL" id="MLJW01000112">
    <property type="protein sequence ID" value="OIQ98912.1"/>
    <property type="molecule type" value="Genomic_DNA"/>
</dbReference>
<proteinExistence type="predicted"/>
<dbReference type="InterPro" id="IPR004017">
    <property type="entry name" value="Cys_rich_dom"/>
</dbReference>
<name>A0A1J5RRJ5_9ZZZZ</name>
<sequence length="267" mass="29161">MATDTSGERLYPPKPADVYLFATCLVDQFAPEAGLDTVNLLEREGIKVHFPEQQTCCGQPAYNSGYPDEARAVARQQLDLFPQPWPVVVPSGSCAAMMRHHYPKLFADDPVLLAKARELAERIFELTEFLVHVVDFRQQDLGTPCTVALHTSCHARREMGSHETSAALLGSLANLNVVQQARAEECCGFGGTFAIRYPEISEAIVSDKVDSLRATGAERVVSADCGCLFNILGRAAKLDEIAGRDTASLPGEHIASFLWHRTSKGQS</sequence>
<evidence type="ECO:0000259" key="1">
    <source>
        <dbReference type="Pfam" id="PF02754"/>
    </source>
</evidence>
<dbReference type="GO" id="GO:0016491">
    <property type="term" value="F:oxidoreductase activity"/>
    <property type="evidence" value="ECO:0007669"/>
    <property type="project" value="UniProtKB-ARBA"/>
</dbReference>
<reference evidence="2" key="1">
    <citation type="submission" date="2016-10" db="EMBL/GenBank/DDBJ databases">
        <title>Sequence of Gallionella enrichment culture.</title>
        <authorList>
            <person name="Poehlein A."/>
            <person name="Muehling M."/>
            <person name="Daniel R."/>
        </authorList>
    </citation>
    <scope>NUCLEOTIDE SEQUENCE</scope>
</reference>
<dbReference type="PANTHER" id="PTHR30296">
    <property type="entry name" value="UNCHARACTERIZED PROTEIN YKGE"/>
    <property type="match status" value="1"/>
</dbReference>
<dbReference type="Pfam" id="PF02754">
    <property type="entry name" value="CCG"/>
    <property type="match status" value="2"/>
</dbReference>
<dbReference type="GO" id="GO:0005829">
    <property type="term" value="C:cytosol"/>
    <property type="evidence" value="ECO:0007669"/>
    <property type="project" value="TreeGrafter"/>
</dbReference>
<comment type="caution">
    <text evidence="2">The sequence shown here is derived from an EMBL/GenBank/DDBJ whole genome shotgun (WGS) entry which is preliminary data.</text>
</comment>
<feature type="domain" description="Cysteine-rich" evidence="1">
    <location>
        <begin position="19"/>
        <end position="99"/>
    </location>
</feature>
<organism evidence="2">
    <name type="scientific">mine drainage metagenome</name>
    <dbReference type="NCBI Taxonomy" id="410659"/>
    <lineage>
        <taxon>unclassified sequences</taxon>
        <taxon>metagenomes</taxon>
        <taxon>ecological metagenomes</taxon>
    </lineage>
</organism>
<feature type="domain" description="Cysteine-rich" evidence="1">
    <location>
        <begin position="147"/>
        <end position="231"/>
    </location>
</feature>
<accession>A0A1J5RRJ5</accession>